<dbReference type="AlphaFoldDB" id="A0A7J5AYZ6"/>
<gene>
    <name evidence="9" type="ORF">F8O03_14045</name>
</gene>
<evidence type="ECO:0000313" key="10">
    <source>
        <dbReference type="Proteomes" id="UP000490386"/>
    </source>
</evidence>
<dbReference type="Gene3D" id="1.10.287.3510">
    <property type="match status" value="1"/>
</dbReference>
<evidence type="ECO:0000256" key="1">
    <source>
        <dbReference type="ARBA" id="ARBA00004651"/>
    </source>
</evidence>
<keyword evidence="4 8" id="KW-0812">Transmembrane</keyword>
<evidence type="ECO:0000256" key="2">
    <source>
        <dbReference type="ARBA" id="ARBA00010388"/>
    </source>
</evidence>
<keyword evidence="10" id="KW-1185">Reference proteome</keyword>
<organism evidence="9 10">
    <name type="scientific">Pseudoclavibacter terrae</name>
    <dbReference type="NCBI Taxonomy" id="1530195"/>
    <lineage>
        <taxon>Bacteria</taxon>
        <taxon>Bacillati</taxon>
        <taxon>Actinomycetota</taxon>
        <taxon>Actinomycetes</taxon>
        <taxon>Micrococcales</taxon>
        <taxon>Microbacteriaceae</taxon>
        <taxon>Pseudoclavibacter</taxon>
    </lineage>
</organism>
<comment type="subcellular location">
    <subcellularLocation>
        <location evidence="1">Cell membrane</location>
        <topology evidence="1">Multi-pass membrane protein</topology>
    </subcellularLocation>
</comment>
<evidence type="ECO:0000256" key="4">
    <source>
        <dbReference type="ARBA" id="ARBA00022692"/>
    </source>
</evidence>
<evidence type="ECO:0000256" key="3">
    <source>
        <dbReference type="ARBA" id="ARBA00022475"/>
    </source>
</evidence>
<dbReference type="InterPro" id="IPR039428">
    <property type="entry name" value="NUOK/Mnh_C1-like"/>
</dbReference>
<dbReference type="PANTHER" id="PTHR34583">
    <property type="entry name" value="ANTIPORTER SUBUNIT MNHC2-RELATED"/>
    <property type="match status" value="1"/>
</dbReference>
<evidence type="ECO:0000256" key="8">
    <source>
        <dbReference type="SAM" id="Phobius"/>
    </source>
</evidence>
<evidence type="ECO:0000256" key="5">
    <source>
        <dbReference type="ARBA" id="ARBA00022989"/>
    </source>
</evidence>
<feature type="compositionally biased region" description="Acidic residues" evidence="7">
    <location>
        <begin position="121"/>
        <end position="134"/>
    </location>
</feature>
<feature type="transmembrane region" description="Helical" evidence="8">
    <location>
        <begin position="6"/>
        <end position="23"/>
    </location>
</feature>
<keyword evidence="6 8" id="KW-0472">Membrane</keyword>
<keyword evidence="5 8" id="KW-1133">Transmembrane helix</keyword>
<feature type="region of interest" description="Disordered" evidence="7">
    <location>
        <begin position="117"/>
        <end position="136"/>
    </location>
</feature>
<dbReference type="PANTHER" id="PTHR34583:SF2">
    <property type="entry name" value="ANTIPORTER SUBUNIT MNHC2-RELATED"/>
    <property type="match status" value="1"/>
</dbReference>
<dbReference type="EMBL" id="WBJX01000005">
    <property type="protein sequence ID" value="KAB1636699.1"/>
    <property type="molecule type" value="Genomic_DNA"/>
</dbReference>
<accession>A0A7J5AYZ6</accession>
<keyword evidence="3" id="KW-1003">Cell membrane</keyword>
<proteinExistence type="inferred from homology"/>
<evidence type="ECO:0000256" key="7">
    <source>
        <dbReference type="SAM" id="MobiDB-lite"/>
    </source>
</evidence>
<dbReference type="Proteomes" id="UP000490386">
    <property type="component" value="Unassembled WGS sequence"/>
</dbReference>
<evidence type="ECO:0000256" key="6">
    <source>
        <dbReference type="ARBA" id="ARBA00023136"/>
    </source>
</evidence>
<dbReference type="OrthoDB" id="9799219at2"/>
<comment type="caution">
    <text evidence="9">The sequence shown here is derived from an EMBL/GenBank/DDBJ whole genome shotgun (WGS) entry which is preliminary data.</text>
</comment>
<feature type="compositionally biased region" description="Basic and acidic residues" evidence="7">
    <location>
        <begin position="209"/>
        <end position="226"/>
    </location>
</feature>
<evidence type="ECO:0000313" key="9">
    <source>
        <dbReference type="EMBL" id="KAB1636699.1"/>
    </source>
</evidence>
<reference evidence="9 10" key="1">
    <citation type="submission" date="2019-09" db="EMBL/GenBank/DDBJ databases">
        <title>Phylogeny of genus Pseudoclavibacter and closely related genus.</title>
        <authorList>
            <person name="Li Y."/>
        </authorList>
    </citation>
    <scope>NUCLEOTIDE SEQUENCE [LARGE SCALE GENOMIC DNA]</scope>
    <source>
        <strain evidence="9 10">THG-MD12</strain>
    </source>
</reference>
<feature type="transmembrane region" description="Helical" evidence="8">
    <location>
        <begin position="30"/>
        <end position="54"/>
    </location>
</feature>
<feature type="transmembrane region" description="Helical" evidence="8">
    <location>
        <begin position="74"/>
        <end position="95"/>
    </location>
</feature>
<sequence>MTLSLVLLVGMAVLYACGVYLLLERSLTRMLLGILLVGNATNILIFFMSGSFGFAPIYDADIAPEDYSDPLPQAFILTAIVITFGVTAFMLALIYRSWRLAQADTVSDDEEDIAMRTADLSQDDEEFDEDESGDTEFGQYAETAVSTARIAMAEGATADPGKESFAEVSRKATEPMNRHEELEEFRAGEQDSDGELDARPAEVGLDSGADDHEDRNDDTAGEGERS</sequence>
<dbReference type="GO" id="GO:0005886">
    <property type="term" value="C:plasma membrane"/>
    <property type="evidence" value="ECO:0007669"/>
    <property type="project" value="UniProtKB-SubCell"/>
</dbReference>
<comment type="similarity">
    <text evidence="2">Belongs to the CPA3 antiporters (TC 2.A.63) subunit C family.</text>
</comment>
<feature type="region of interest" description="Disordered" evidence="7">
    <location>
        <begin position="155"/>
        <end position="226"/>
    </location>
</feature>
<feature type="compositionally biased region" description="Basic and acidic residues" evidence="7">
    <location>
        <begin position="160"/>
        <end position="189"/>
    </location>
</feature>
<name>A0A7J5AYZ6_9MICO</name>
<dbReference type="NCBIfam" id="NF005929">
    <property type="entry name" value="PRK07946.1"/>
    <property type="match status" value="1"/>
</dbReference>
<protein>
    <submittedName>
        <fullName evidence="9">Na(+)/H(+) antiporter subunit C</fullName>
    </submittedName>
</protein>
<dbReference type="InterPro" id="IPR050601">
    <property type="entry name" value="CPA3_antiporter_subunitC"/>
</dbReference>
<dbReference type="Pfam" id="PF00420">
    <property type="entry name" value="Oxidored_q2"/>
    <property type="match status" value="1"/>
</dbReference>
<dbReference type="RefSeq" id="WP_151424429.1">
    <property type="nucleotide sequence ID" value="NZ_WBJX01000005.1"/>
</dbReference>